<dbReference type="EMBL" id="CP024792">
    <property type="protein sequence ID" value="AUB43994.1"/>
    <property type="molecule type" value="Genomic_DNA"/>
</dbReference>
<sequence length="44" mass="4960">MHLAKHFLSSHCDRSKLLKLTQKNSPKSALTKTYILNHSLPASL</sequence>
<geneLocation type="plasmid" evidence="2">
    <name>pnfsy07</name>
</geneLocation>
<keyword evidence="2" id="KW-1185">Reference proteome</keyword>
<dbReference type="Proteomes" id="UP000232003">
    <property type="component" value="Plasmid pNFSY07"/>
</dbReference>
<name>A0A2K8T8H1_9NOSO</name>
<dbReference type="KEGG" id="nfl:COO91_10208"/>
<evidence type="ECO:0000313" key="1">
    <source>
        <dbReference type="EMBL" id="AUB43994.1"/>
    </source>
</evidence>
<accession>A0A2K8T8H1</accession>
<organism evidence="1 2">
    <name type="scientific">Nostoc flagelliforme CCNUN1</name>
    <dbReference type="NCBI Taxonomy" id="2038116"/>
    <lineage>
        <taxon>Bacteria</taxon>
        <taxon>Bacillati</taxon>
        <taxon>Cyanobacteriota</taxon>
        <taxon>Cyanophyceae</taxon>
        <taxon>Nostocales</taxon>
        <taxon>Nostocaceae</taxon>
        <taxon>Nostoc</taxon>
    </lineage>
</organism>
<dbReference type="AlphaFoldDB" id="A0A2K8T8H1"/>
<evidence type="ECO:0000313" key="2">
    <source>
        <dbReference type="Proteomes" id="UP000232003"/>
    </source>
</evidence>
<gene>
    <name evidence="1" type="ORF">COO91_10208</name>
</gene>
<proteinExistence type="predicted"/>
<reference evidence="1 2" key="1">
    <citation type="submission" date="2017-11" db="EMBL/GenBank/DDBJ databases">
        <title>Complete genome of a free-living desiccation-tolerant cyanobacterium and its photosynthetic adaptation to extreme terrestrial habitat.</title>
        <authorList>
            <person name="Shang J."/>
        </authorList>
    </citation>
    <scope>NUCLEOTIDE SEQUENCE [LARGE SCALE GENOMIC DNA]</scope>
    <source>
        <strain evidence="1 2">CCNUN1</strain>
        <plasmid evidence="2">pnfsy07</plasmid>
    </source>
</reference>
<protein>
    <submittedName>
        <fullName evidence="1">Uncharacterized protein</fullName>
    </submittedName>
</protein>
<keyword evidence="1" id="KW-0614">Plasmid</keyword>